<proteinExistence type="predicted"/>
<evidence type="ECO:0000313" key="2">
    <source>
        <dbReference type="Proteomes" id="UP000316426"/>
    </source>
</evidence>
<gene>
    <name evidence="1" type="ORF">Spa11_17790</name>
</gene>
<dbReference type="AlphaFoldDB" id="A0A518K706"/>
<dbReference type="Proteomes" id="UP000316426">
    <property type="component" value="Chromosome"/>
</dbReference>
<organism evidence="1 2">
    <name type="scientific">Botrimarina mediterranea</name>
    <dbReference type="NCBI Taxonomy" id="2528022"/>
    <lineage>
        <taxon>Bacteria</taxon>
        <taxon>Pseudomonadati</taxon>
        <taxon>Planctomycetota</taxon>
        <taxon>Planctomycetia</taxon>
        <taxon>Pirellulales</taxon>
        <taxon>Lacipirellulaceae</taxon>
        <taxon>Botrimarina</taxon>
    </lineage>
</organism>
<accession>A0A518K706</accession>
<dbReference type="EMBL" id="CP036349">
    <property type="protein sequence ID" value="QDV73581.1"/>
    <property type="molecule type" value="Genomic_DNA"/>
</dbReference>
<dbReference type="KEGG" id="bmei:Spa11_17790"/>
<dbReference type="RefSeq" id="WP_145110822.1">
    <property type="nucleotide sequence ID" value="NZ_CP036349.1"/>
</dbReference>
<evidence type="ECO:0000313" key="1">
    <source>
        <dbReference type="EMBL" id="QDV73581.1"/>
    </source>
</evidence>
<reference evidence="1 2" key="1">
    <citation type="submission" date="2019-02" db="EMBL/GenBank/DDBJ databases">
        <title>Deep-cultivation of Planctomycetes and their phenomic and genomic characterization uncovers novel biology.</title>
        <authorList>
            <person name="Wiegand S."/>
            <person name="Jogler M."/>
            <person name="Boedeker C."/>
            <person name="Pinto D."/>
            <person name="Vollmers J."/>
            <person name="Rivas-Marin E."/>
            <person name="Kohn T."/>
            <person name="Peeters S.H."/>
            <person name="Heuer A."/>
            <person name="Rast P."/>
            <person name="Oberbeckmann S."/>
            <person name="Bunk B."/>
            <person name="Jeske O."/>
            <person name="Meyerdierks A."/>
            <person name="Storesund J.E."/>
            <person name="Kallscheuer N."/>
            <person name="Luecker S."/>
            <person name="Lage O.M."/>
            <person name="Pohl T."/>
            <person name="Merkel B.J."/>
            <person name="Hornburger P."/>
            <person name="Mueller R.-W."/>
            <person name="Bruemmer F."/>
            <person name="Labrenz M."/>
            <person name="Spormann A.M."/>
            <person name="Op den Camp H."/>
            <person name="Overmann J."/>
            <person name="Amann R."/>
            <person name="Jetten M.S.M."/>
            <person name="Mascher T."/>
            <person name="Medema M.H."/>
            <person name="Devos D.P."/>
            <person name="Kaster A.-K."/>
            <person name="Ovreas L."/>
            <person name="Rohde M."/>
            <person name="Galperin M.Y."/>
            <person name="Jogler C."/>
        </authorList>
    </citation>
    <scope>NUCLEOTIDE SEQUENCE [LARGE SCALE GENOMIC DNA]</scope>
    <source>
        <strain evidence="1 2">Spa11</strain>
    </source>
</reference>
<keyword evidence="2" id="KW-1185">Reference proteome</keyword>
<protein>
    <submittedName>
        <fullName evidence="1">Uncharacterized protein</fullName>
    </submittedName>
</protein>
<sequence>MRGYILAIAAAALATPTLGAGYYNMPTSLPQCLGMGFGPGYHAPLVLGPKMKAGIAAQPVQRIPAALAPPADCGFDAPTFWSEAPQEVLSVEPSHGAMPTQASPFAGSGPIIGRGSIVDGGSIVGSGYGGGVRVLPATAPVAR</sequence>
<name>A0A518K706_9BACT</name>